<name>A0A2H0YXE2_9BACT</name>
<dbReference type="InterPro" id="IPR058582">
    <property type="entry name" value="KH_NusA_2nd"/>
</dbReference>
<dbReference type="InterPro" id="IPR030842">
    <property type="entry name" value="TF_NusA_bacterial"/>
</dbReference>
<evidence type="ECO:0000259" key="9">
    <source>
        <dbReference type="PROSITE" id="PS50126"/>
    </source>
</evidence>
<dbReference type="PANTHER" id="PTHR22648">
    <property type="entry name" value="TRANSCRIPTION TERMINATION FACTOR NUSA"/>
    <property type="match status" value="1"/>
</dbReference>
<dbReference type="CDD" id="cd02134">
    <property type="entry name" value="KH-II_NusA_rpt1"/>
    <property type="match status" value="1"/>
</dbReference>
<comment type="subunit">
    <text evidence="7">Monomer. Binds directly to the core enzyme of the DNA-dependent RNA polymerase and to nascent RNA.</text>
</comment>
<evidence type="ECO:0000313" key="11">
    <source>
        <dbReference type="Proteomes" id="UP000228687"/>
    </source>
</evidence>
<keyword evidence="1 7" id="KW-0806">Transcription termination</keyword>
<dbReference type="GO" id="GO:0006353">
    <property type="term" value="P:DNA-templated transcription termination"/>
    <property type="evidence" value="ECO:0007669"/>
    <property type="project" value="UniProtKB-UniRule"/>
</dbReference>
<dbReference type="GO" id="GO:0003723">
    <property type="term" value="F:RNA binding"/>
    <property type="evidence" value="ECO:0007669"/>
    <property type="project" value="UniProtKB-UniRule"/>
</dbReference>
<dbReference type="EMBL" id="PEXT01000059">
    <property type="protein sequence ID" value="PIS43157.1"/>
    <property type="molecule type" value="Genomic_DNA"/>
</dbReference>
<dbReference type="FunFam" id="3.30.300.20:FF:000002">
    <property type="entry name" value="Transcription termination/antitermination protein NusA"/>
    <property type="match status" value="1"/>
</dbReference>
<dbReference type="AlphaFoldDB" id="A0A2H0YXE2"/>
<dbReference type="SMART" id="SM00322">
    <property type="entry name" value="KH"/>
    <property type="match status" value="2"/>
</dbReference>
<dbReference type="Gene3D" id="3.30.300.20">
    <property type="match status" value="2"/>
</dbReference>
<dbReference type="InterPro" id="IPR004087">
    <property type="entry name" value="KH_dom"/>
</dbReference>
<dbReference type="Pfam" id="PF26594">
    <property type="entry name" value="KH_NusA_2nd"/>
    <property type="match status" value="1"/>
</dbReference>
<feature type="compositionally biased region" description="Basic and acidic residues" evidence="8">
    <location>
        <begin position="460"/>
        <end position="474"/>
    </location>
</feature>
<keyword evidence="5 7" id="KW-0805">Transcription regulation</keyword>
<dbReference type="SMART" id="SM00316">
    <property type="entry name" value="S1"/>
    <property type="match status" value="1"/>
</dbReference>
<dbReference type="Gene3D" id="2.40.50.140">
    <property type="entry name" value="Nucleic acid-binding proteins"/>
    <property type="match status" value="1"/>
</dbReference>
<reference evidence="11" key="1">
    <citation type="submission" date="2017-09" db="EMBL/GenBank/DDBJ databases">
        <title>Depth-based differentiation of microbial function through sediment-hosted aquifers and enrichment of novel symbionts in the deep terrestrial subsurface.</title>
        <authorList>
            <person name="Probst A.J."/>
            <person name="Ladd B."/>
            <person name="Jarett J.K."/>
            <person name="Geller-Mcgrath D.E."/>
            <person name="Sieber C.M.K."/>
            <person name="Emerson J.B."/>
            <person name="Anantharaman K."/>
            <person name="Thomas B.C."/>
            <person name="Malmstrom R."/>
            <person name="Stieglmeier M."/>
            <person name="Klingl A."/>
            <person name="Woyke T."/>
            <person name="Ryan C.M."/>
            <person name="Banfield J.F."/>
        </authorList>
    </citation>
    <scope>NUCLEOTIDE SEQUENCE [LARGE SCALE GENOMIC DNA]</scope>
</reference>
<dbReference type="InterPro" id="IPR003029">
    <property type="entry name" value="S1_domain"/>
</dbReference>
<dbReference type="PANTHER" id="PTHR22648:SF0">
    <property type="entry name" value="TRANSCRIPTION TERMINATION_ANTITERMINATION PROTEIN NUSA"/>
    <property type="match status" value="1"/>
</dbReference>
<dbReference type="NCBIfam" id="TIGR01953">
    <property type="entry name" value="NusA"/>
    <property type="match status" value="1"/>
</dbReference>
<dbReference type="FunFam" id="3.30.300.20:FF:000005">
    <property type="entry name" value="Transcription termination/antitermination protein NusA"/>
    <property type="match status" value="1"/>
</dbReference>
<keyword evidence="3 7" id="KW-0889">Transcription antitermination</keyword>
<dbReference type="GO" id="GO:0031564">
    <property type="term" value="P:transcription antitermination"/>
    <property type="evidence" value="ECO:0007669"/>
    <property type="project" value="UniProtKB-UniRule"/>
</dbReference>
<dbReference type="InterPro" id="IPR036555">
    <property type="entry name" value="NusA_N_sf"/>
</dbReference>
<evidence type="ECO:0000256" key="4">
    <source>
        <dbReference type="ARBA" id="ARBA00022884"/>
    </source>
</evidence>
<evidence type="ECO:0000256" key="1">
    <source>
        <dbReference type="ARBA" id="ARBA00022472"/>
    </source>
</evidence>
<evidence type="ECO:0000256" key="8">
    <source>
        <dbReference type="SAM" id="MobiDB-lite"/>
    </source>
</evidence>
<dbReference type="GO" id="GO:0005829">
    <property type="term" value="C:cytosol"/>
    <property type="evidence" value="ECO:0007669"/>
    <property type="project" value="TreeGrafter"/>
</dbReference>
<comment type="caution">
    <text evidence="10">The sequence shown here is derived from an EMBL/GenBank/DDBJ whole genome shotgun (WGS) entry which is preliminary data.</text>
</comment>
<dbReference type="Proteomes" id="UP000228687">
    <property type="component" value="Unassembled WGS sequence"/>
</dbReference>
<evidence type="ECO:0000313" key="10">
    <source>
        <dbReference type="EMBL" id="PIS43157.1"/>
    </source>
</evidence>
<dbReference type="CDD" id="cd04455">
    <property type="entry name" value="S1_NusA"/>
    <property type="match status" value="1"/>
</dbReference>
<dbReference type="HAMAP" id="MF_00945_B">
    <property type="entry name" value="NusA_B"/>
    <property type="match status" value="1"/>
</dbReference>
<comment type="subcellular location">
    <subcellularLocation>
        <location evidence="7">Cytoplasm</location>
    </subcellularLocation>
</comment>
<proteinExistence type="inferred from homology"/>
<sequence length="474" mass="52384">MRAFFIKSATYTFHMIDLKTINAVLGEFEDRGISRTTMIDAVESAMATAYKREYGKHGQIVRAKLDLDTGTISFEQIKTVVDDTTVRFPTPDEKAEEEHISPYHPHGGWSGDHVEHSLTEGELPRFDSEKHILLENAKLIKRGVSVGEEIIFPLEPQDDFGRIAAQTAKQVVIQKVREAEKLSMMEEFSEKKGQIVSGIVQRMERGAIFVDLGRTTGIIPYEEQIPGERYRMGERIRAYLYAVDEGFHGVYLRLSRAHPKFVVKLFEMEAPELAAGSIEVKALAREPGSRTKIALASLDPHVDPVGSLVGRRGVRVSTVMSELGGERIDIIEWNDDAKEFVKEALSPATPLEVVLDEADHRATVTVTEDEQSLAIGRGGQNVRLAAKLTGWNIDIISAGGTEVAESDGETVAVASEENPAEAIGIMPTESNEIVTEEISQMAILPAEEELTELPASDETIADKEEDRDTVKDDV</sequence>
<comment type="function">
    <text evidence="7">Participates in both transcription termination and antitermination.</text>
</comment>
<keyword evidence="4 7" id="KW-0694">RNA-binding</keyword>
<dbReference type="PROSITE" id="PS50084">
    <property type="entry name" value="KH_TYPE_1"/>
    <property type="match status" value="1"/>
</dbReference>
<dbReference type="InterPro" id="IPR013735">
    <property type="entry name" value="TF_NusA_N"/>
</dbReference>
<evidence type="ECO:0000256" key="5">
    <source>
        <dbReference type="ARBA" id="ARBA00023015"/>
    </source>
</evidence>
<dbReference type="SUPFAM" id="SSF69705">
    <property type="entry name" value="Transcription factor NusA, N-terminal domain"/>
    <property type="match status" value="1"/>
</dbReference>
<gene>
    <name evidence="7" type="primary">nusA</name>
    <name evidence="10" type="ORF">COT23_02855</name>
</gene>
<evidence type="ECO:0000256" key="2">
    <source>
        <dbReference type="ARBA" id="ARBA00022490"/>
    </source>
</evidence>
<dbReference type="CDD" id="cd22529">
    <property type="entry name" value="KH-II_NusA_rpt2"/>
    <property type="match status" value="1"/>
</dbReference>
<accession>A0A2H0YXE2</accession>
<organism evidence="10 11">
    <name type="scientific">Candidatus Kaiserbacteria bacterium CG08_land_8_20_14_0_20_50_21</name>
    <dbReference type="NCBI Taxonomy" id="1974604"/>
    <lineage>
        <taxon>Bacteria</taxon>
        <taxon>Candidatus Kaiseribacteriota</taxon>
    </lineage>
</organism>
<evidence type="ECO:0000256" key="3">
    <source>
        <dbReference type="ARBA" id="ARBA00022814"/>
    </source>
</evidence>
<dbReference type="Pfam" id="PF08529">
    <property type="entry name" value="NusA_N"/>
    <property type="match status" value="1"/>
</dbReference>
<feature type="region of interest" description="Disordered" evidence="8">
    <location>
        <begin position="450"/>
        <end position="474"/>
    </location>
</feature>
<dbReference type="Gene3D" id="3.30.1480.10">
    <property type="entry name" value="NusA, N-terminal domain"/>
    <property type="match status" value="1"/>
</dbReference>
<feature type="domain" description="S1 motif" evidence="9">
    <location>
        <begin position="193"/>
        <end position="257"/>
    </location>
</feature>
<dbReference type="Pfam" id="PF00575">
    <property type="entry name" value="S1"/>
    <property type="match status" value="1"/>
</dbReference>
<dbReference type="InterPro" id="IPR015946">
    <property type="entry name" value="KH_dom-like_a/b"/>
</dbReference>
<dbReference type="InterPro" id="IPR025249">
    <property type="entry name" value="TF_NusA_KH_1st"/>
</dbReference>
<keyword evidence="6 7" id="KW-0804">Transcription</keyword>
<dbReference type="PROSITE" id="PS50126">
    <property type="entry name" value="S1"/>
    <property type="match status" value="1"/>
</dbReference>
<dbReference type="InterPro" id="IPR009019">
    <property type="entry name" value="KH_sf_prok-type"/>
</dbReference>
<dbReference type="SUPFAM" id="SSF54814">
    <property type="entry name" value="Prokaryotic type KH domain (KH-domain type II)"/>
    <property type="match status" value="2"/>
</dbReference>
<evidence type="ECO:0000256" key="6">
    <source>
        <dbReference type="ARBA" id="ARBA00023163"/>
    </source>
</evidence>
<evidence type="ECO:0000256" key="7">
    <source>
        <dbReference type="HAMAP-Rule" id="MF_00945"/>
    </source>
</evidence>
<protein>
    <recommendedName>
        <fullName evidence="7">Transcription termination/antitermination protein NusA</fullName>
    </recommendedName>
</protein>
<dbReference type="InterPro" id="IPR010213">
    <property type="entry name" value="TF_NusA"/>
</dbReference>
<keyword evidence="2 7" id="KW-0963">Cytoplasm</keyword>
<dbReference type="GO" id="GO:0003700">
    <property type="term" value="F:DNA-binding transcription factor activity"/>
    <property type="evidence" value="ECO:0007669"/>
    <property type="project" value="InterPro"/>
</dbReference>
<dbReference type="InterPro" id="IPR012340">
    <property type="entry name" value="NA-bd_OB-fold"/>
</dbReference>
<dbReference type="SUPFAM" id="SSF50249">
    <property type="entry name" value="Nucleic acid-binding proteins"/>
    <property type="match status" value="1"/>
</dbReference>
<comment type="similarity">
    <text evidence="7">Belongs to the NusA family.</text>
</comment>
<dbReference type="Pfam" id="PF13184">
    <property type="entry name" value="KH_NusA_1st"/>
    <property type="match status" value="1"/>
</dbReference>